<dbReference type="GO" id="GO:0006508">
    <property type="term" value="P:proteolysis"/>
    <property type="evidence" value="ECO:0007669"/>
    <property type="project" value="UniProtKB-KW"/>
</dbReference>
<dbReference type="SUPFAM" id="SSF50494">
    <property type="entry name" value="Trypsin-like serine proteases"/>
    <property type="match status" value="1"/>
</dbReference>
<gene>
    <name evidence="2" type="ORF">GEV02_30955</name>
</gene>
<reference evidence="2 3" key="1">
    <citation type="submission" date="2019-10" db="EMBL/GenBank/DDBJ databases">
        <title>Two novel species isolated from a subtropical stream in China.</title>
        <authorList>
            <person name="Lu H."/>
        </authorList>
    </citation>
    <scope>NUCLEOTIDE SEQUENCE [LARGE SCALE GENOMIC DNA]</scope>
    <source>
        <strain evidence="2 3">FT29W</strain>
    </source>
</reference>
<comment type="caution">
    <text evidence="2">The sequence shown here is derived from an EMBL/GenBank/DDBJ whole genome shotgun (WGS) entry which is preliminary data.</text>
</comment>
<proteinExistence type="predicted"/>
<feature type="signal peptide" evidence="1">
    <location>
        <begin position="1"/>
        <end position="19"/>
    </location>
</feature>
<dbReference type="PANTHER" id="PTHR43019:SF23">
    <property type="entry name" value="PROTEASE DO-LIKE 5, CHLOROPLASTIC"/>
    <property type="match status" value="1"/>
</dbReference>
<dbReference type="Gene3D" id="2.40.10.120">
    <property type="match status" value="1"/>
</dbReference>
<evidence type="ECO:0000256" key="1">
    <source>
        <dbReference type="SAM" id="SignalP"/>
    </source>
</evidence>
<keyword evidence="1" id="KW-0732">Signal</keyword>
<evidence type="ECO:0000313" key="3">
    <source>
        <dbReference type="Proteomes" id="UP000440498"/>
    </source>
</evidence>
<dbReference type="Pfam" id="PF13365">
    <property type="entry name" value="Trypsin_2"/>
    <property type="match status" value="1"/>
</dbReference>
<dbReference type="EMBL" id="WHUG01000022">
    <property type="protein sequence ID" value="MQA42562.1"/>
    <property type="molecule type" value="Genomic_DNA"/>
</dbReference>
<dbReference type="InterPro" id="IPR009003">
    <property type="entry name" value="Peptidase_S1_PA"/>
</dbReference>
<dbReference type="AlphaFoldDB" id="A0A6A7NCX8"/>
<dbReference type="GO" id="GO:0004252">
    <property type="term" value="F:serine-type endopeptidase activity"/>
    <property type="evidence" value="ECO:0007669"/>
    <property type="project" value="InterPro"/>
</dbReference>
<evidence type="ECO:0000313" key="2">
    <source>
        <dbReference type="EMBL" id="MQA42562.1"/>
    </source>
</evidence>
<keyword evidence="2" id="KW-0378">Hydrolase</keyword>
<sequence length="435" mass="46994">MRKLSALILPLLWATSGLAWSDPVPVKQVSDKLVIEFQPGTPGRVSYLKTAKTTFETPNAKIGTLQDGWRCGNSSDIIWNEKAYKLFSRKLATSLHAVLEKAHYPTPIAIDTIFDAPTEKERPKAMPELQIGALLKDVSANLCLKEHGGIGGVYMKVFWQVYSPEVKKVVFEALTEGSFQTAASEDIPVERIFLLAYEQAAKNLLAEQGFYNAVTRPSAPAPAPPPPPAVAPKPAAPERLTLKRVKPAAEPLTKRVTLLRSSVPTVIAATGTGSGFFISSDGYLLTNRHVVGTDKVVKIKLPTGRELIGEVLRSDEARDVALIKTEPAGMPALSIREDEPNIGEEVYVIGSPLGDTFNTSLTRGILSGYRVLDKQRLLQSDVSILPGNSGGPLLDTGGRVIGITVLHLAEARTMTGMNFFIPIGDALTILGVDLR</sequence>
<protein>
    <submittedName>
        <fullName evidence="2">Trypsin-like serine protease</fullName>
    </submittedName>
</protein>
<organism evidence="2 3">
    <name type="scientific">Rugamonas aquatica</name>
    <dbReference type="NCBI Taxonomy" id="2743357"/>
    <lineage>
        <taxon>Bacteria</taxon>
        <taxon>Pseudomonadati</taxon>
        <taxon>Pseudomonadota</taxon>
        <taxon>Betaproteobacteria</taxon>
        <taxon>Burkholderiales</taxon>
        <taxon>Oxalobacteraceae</taxon>
        <taxon>Telluria group</taxon>
        <taxon>Rugamonas</taxon>
    </lineage>
</organism>
<keyword evidence="2" id="KW-0645">Protease</keyword>
<keyword evidence="3" id="KW-1185">Reference proteome</keyword>
<dbReference type="PANTHER" id="PTHR43019">
    <property type="entry name" value="SERINE ENDOPROTEASE DEGS"/>
    <property type="match status" value="1"/>
</dbReference>
<dbReference type="InterPro" id="IPR001940">
    <property type="entry name" value="Peptidase_S1C"/>
</dbReference>
<name>A0A6A7NCX8_9BURK</name>
<accession>A0A6A7NCX8</accession>
<dbReference type="Proteomes" id="UP000440498">
    <property type="component" value="Unassembled WGS sequence"/>
</dbReference>
<dbReference type="PRINTS" id="PR00834">
    <property type="entry name" value="PROTEASES2C"/>
</dbReference>
<feature type="chain" id="PRO_5025691946" evidence="1">
    <location>
        <begin position="20"/>
        <end position="435"/>
    </location>
</feature>